<evidence type="ECO:0000256" key="2">
    <source>
        <dbReference type="ARBA" id="ARBA00022679"/>
    </source>
</evidence>
<dbReference type="InterPro" id="IPR007657">
    <property type="entry name" value="Glycosyltransferase_61"/>
</dbReference>
<reference evidence="6 7" key="1">
    <citation type="journal article" date="2024" name="Nat. Commun.">
        <title>Phylogenomics reveals the evolutionary origins of lichenization in chlorophyte algae.</title>
        <authorList>
            <person name="Puginier C."/>
            <person name="Libourel C."/>
            <person name="Otte J."/>
            <person name="Skaloud P."/>
            <person name="Haon M."/>
            <person name="Grisel S."/>
            <person name="Petersen M."/>
            <person name="Berrin J.G."/>
            <person name="Delaux P.M."/>
            <person name="Dal Grande F."/>
            <person name="Keller J."/>
        </authorList>
    </citation>
    <scope>NUCLEOTIDE SEQUENCE [LARGE SCALE GENOMIC DNA]</scope>
    <source>
        <strain evidence="6 7">SAG 2145</strain>
    </source>
</reference>
<sequence length="472" mass="53662">MLPSVVHKKPRRGNFPRPSSLYFGIFCLLFLVAIGNLTWKCVGPPDDGDPDHQICKLFNVVVAGDEIYYISDEPEQLPKIDITWLHIYDQMKYLRIKVRRPSELPFDIMSTEVERVKYGVFWFFGSADNYSHDITEYGPAIHSLLCRLLNICMYDKASPLRIFRINQDQLPTDQGIFPPAFREAMQCFSSHPVHKLGDAAHKDKVVLVETGLAGVGEDCRAFHWCSPQWNRKPMQHDMMRSYQQRLADCTGWDIDAVAPYDPPIITIIDRRLTSQRHILNIDNVLAHFKQRFAGAHVTVLYAEDMGLLGQIQAASTSSVFIVMHGAALANFIFLPQGAAGVHMVGDPQYPALHNWAEDMVRDMPQHVQLVEYTNRQSAGIHLVGELVQQDPEFQRLSPEQQQQLLEHGICPKEPEDIFQHCRAVWLVKMANFDINAHELGGVVQAGLNFVKEQHAKRAQLEQHISSASLHDV</sequence>
<dbReference type="Proteomes" id="UP001438707">
    <property type="component" value="Unassembled WGS sequence"/>
</dbReference>
<feature type="transmembrane region" description="Helical" evidence="4">
    <location>
        <begin position="21"/>
        <end position="39"/>
    </location>
</feature>
<dbReference type="GO" id="GO:0016763">
    <property type="term" value="F:pentosyltransferase activity"/>
    <property type="evidence" value="ECO:0007669"/>
    <property type="project" value="UniProtKB-ARBA"/>
</dbReference>
<proteinExistence type="predicted"/>
<keyword evidence="7" id="KW-1185">Reference proteome</keyword>
<keyword evidence="4" id="KW-1133">Transmembrane helix</keyword>
<evidence type="ECO:0000313" key="6">
    <source>
        <dbReference type="EMBL" id="KAK9837935.1"/>
    </source>
</evidence>
<accession>A0AAW1RWB1</accession>
<dbReference type="PANTHER" id="PTHR20961">
    <property type="entry name" value="GLYCOSYLTRANSFERASE"/>
    <property type="match status" value="1"/>
</dbReference>
<evidence type="ECO:0000313" key="7">
    <source>
        <dbReference type="Proteomes" id="UP001438707"/>
    </source>
</evidence>
<dbReference type="GO" id="GO:0005794">
    <property type="term" value="C:Golgi apparatus"/>
    <property type="evidence" value="ECO:0007669"/>
    <property type="project" value="UniProtKB-ARBA"/>
</dbReference>
<evidence type="ECO:0000256" key="4">
    <source>
        <dbReference type="SAM" id="Phobius"/>
    </source>
</evidence>
<name>A0AAW1RWB1_9CHLO</name>
<evidence type="ECO:0000256" key="3">
    <source>
        <dbReference type="ARBA" id="ARBA00023180"/>
    </source>
</evidence>
<gene>
    <name evidence="6" type="ORF">WJX74_008095</name>
</gene>
<comment type="caution">
    <text evidence="6">The sequence shown here is derived from an EMBL/GenBank/DDBJ whole genome shotgun (WGS) entry which is preliminary data.</text>
</comment>
<dbReference type="Pfam" id="PF04577">
    <property type="entry name" value="Glyco_transf_61"/>
    <property type="match status" value="1"/>
</dbReference>
<feature type="domain" description="Glycosyltransferase 61 catalytic" evidence="5">
    <location>
        <begin position="233"/>
        <end position="339"/>
    </location>
</feature>
<evidence type="ECO:0000256" key="1">
    <source>
        <dbReference type="ARBA" id="ARBA00022676"/>
    </source>
</evidence>
<dbReference type="InterPro" id="IPR049625">
    <property type="entry name" value="Glyco_transf_61_cat"/>
</dbReference>
<dbReference type="AlphaFoldDB" id="A0AAW1RWB1"/>
<protein>
    <recommendedName>
        <fullName evidence="5">Glycosyltransferase 61 catalytic domain-containing protein</fullName>
    </recommendedName>
</protein>
<keyword evidence="2" id="KW-0808">Transferase</keyword>
<keyword evidence="4" id="KW-0812">Transmembrane</keyword>
<keyword evidence="3" id="KW-0325">Glycoprotein</keyword>
<organism evidence="6 7">
    <name type="scientific">Apatococcus lobatus</name>
    <dbReference type="NCBI Taxonomy" id="904363"/>
    <lineage>
        <taxon>Eukaryota</taxon>
        <taxon>Viridiplantae</taxon>
        <taxon>Chlorophyta</taxon>
        <taxon>core chlorophytes</taxon>
        <taxon>Trebouxiophyceae</taxon>
        <taxon>Chlorellales</taxon>
        <taxon>Chlorellaceae</taxon>
        <taxon>Apatococcus</taxon>
    </lineage>
</organism>
<keyword evidence="4" id="KW-0472">Membrane</keyword>
<dbReference type="EMBL" id="JALJOS010000006">
    <property type="protein sequence ID" value="KAK9837935.1"/>
    <property type="molecule type" value="Genomic_DNA"/>
</dbReference>
<keyword evidence="1" id="KW-0328">Glycosyltransferase</keyword>
<evidence type="ECO:0000259" key="5">
    <source>
        <dbReference type="Pfam" id="PF04577"/>
    </source>
</evidence>